<evidence type="ECO:0000256" key="1">
    <source>
        <dbReference type="SAM" id="MobiDB-lite"/>
    </source>
</evidence>
<comment type="caution">
    <text evidence="2">The sequence shown here is derived from an EMBL/GenBank/DDBJ whole genome shotgun (WGS) entry which is preliminary data.</text>
</comment>
<proteinExistence type="predicted"/>
<gene>
    <name evidence="2" type="ORF">GXW71_01320</name>
</gene>
<feature type="region of interest" description="Disordered" evidence="1">
    <location>
        <begin position="1"/>
        <end position="63"/>
    </location>
</feature>
<reference evidence="3" key="1">
    <citation type="journal article" date="2021" name="Syst. Appl. Microbiol.">
        <title>Roseomonas hellenica sp. nov., isolated from roots of wild-growing Alkanna tinctoria.</title>
        <authorList>
            <person name="Rat A."/>
            <person name="Naranjo H.D."/>
            <person name="Lebbe L."/>
            <person name="Cnockaert M."/>
            <person name="Krigas N."/>
            <person name="Grigoriadou K."/>
            <person name="Maloupa E."/>
            <person name="Willems A."/>
        </authorList>
    </citation>
    <scope>NUCLEOTIDE SEQUENCE [LARGE SCALE GENOMIC DNA]</scope>
    <source>
        <strain evidence="3">LMG 31523</strain>
    </source>
</reference>
<feature type="compositionally biased region" description="Basic and acidic residues" evidence="1">
    <location>
        <begin position="12"/>
        <end position="25"/>
    </location>
</feature>
<accession>A0ABS5ERR1</accession>
<dbReference type="RefSeq" id="WP_211850572.1">
    <property type="nucleotide sequence ID" value="NZ_JAAGBB010000001.1"/>
</dbReference>
<name>A0ABS5ERR1_9PROT</name>
<dbReference type="EMBL" id="JAAGBB010000001">
    <property type="protein sequence ID" value="MBR0662983.1"/>
    <property type="molecule type" value="Genomic_DNA"/>
</dbReference>
<protein>
    <submittedName>
        <fullName evidence="2">Stress-induced protein</fullName>
    </submittedName>
</protein>
<sequence length="63" mass="6650">MAQHQQGTGSQERTDGKRAEGKKGVSQETVASGKNSDPNNFANDRERAAAAGRKGGHSSHKDD</sequence>
<feature type="compositionally biased region" description="Polar residues" evidence="1">
    <location>
        <begin position="1"/>
        <end position="11"/>
    </location>
</feature>
<feature type="compositionally biased region" description="Basic residues" evidence="1">
    <location>
        <begin position="54"/>
        <end position="63"/>
    </location>
</feature>
<organism evidence="2 3">
    <name type="scientific">Plastoroseomonas hellenica</name>
    <dbReference type="NCBI Taxonomy" id="2687306"/>
    <lineage>
        <taxon>Bacteria</taxon>
        <taxon>Pseudomonadati</taxon>
        <taxon>Pseudomonadota</taxon>
        <taxon>Alphaproteobacteria</taxon>
        <taxon>Acetobacterales</taxon>
        <taxon>Acetobacteraceae</taxon>
        <taxon>Plastoroseomonas</taxon>
    </lineage>
</organism>
<feature type="compositionally biased region" description="Polar residues" evidence="1">
    <location>
        <begin position="26"/>
        <end position="42"/>
    </location>
</feature>
<dbReference type="InterPro" id="IPR019626">
    <property type="entry name" value="Stress-induced_KGG_rpt"/>
</dbReference>
<evidence type="ECO:0000313" key="3">
    <source>
        <dbReference type="Proteomes" id="UP001196870"/>
    </source>
</evidence>
<dbReference type="Proteomes" id="UP001196870">
    <property type="component" value="Unassembled WGS sequence"/>
</dbReference>
<keyword evidence="3" id="KW-1185">Reference proteome</keyword>
<evidence type="ECO:0000313" key="2">
    <source>
        <dbReference type="EMBL" id="MBR0662983.1"/>
    </source>
</evidence>
<dbReference type="Pfam" id="PF10685">
    <property type="entry name" value="KGG"/>
    <property type="match status" value="1"/>
</dbReference>